<dbReference type="GO" id="GO:0016747">
    <property type="term" value="F:acyltransferase activity, transferring groups other than amino-acyl groups"/>
    <property type="evidence" value="ECO:0007669"/>
    <property type="project" value="InterPro"/>
</dbReference>
<dbReference type="EMBL" id="FMHG01000002">
    <property type="protein sequence ID" value="SCJ88139.1"/>
    <property type="molecule type" value="Genomic_DNA"/>
</dbReference>
<dbReference type="InterPro" id="IPR000182">
    <property type="entry name" value="GNAT_dom"/>
</dbReference>
<dbReference type="SUPFAM" id="SSF55729">
    <property type="entry name" value="Acyl-CoA N-acyltransferases (Nat)"/>
    <property type="match status" value="1"/>
</dbReference>
<organism evidence="2">
    <name type="scientific">uncultured Anaerotruncus sp</name>
    <dbReference type="NCBI Taxonomy" id="905011"/>
    <lineage>
        <taxon>Bacteria</taxon>
        <taxon>Bacillati</taxon>
        <taxon>Bacillota</taxon>
        <taxon>Clostridia</taxon>
        <taxon>Eubacteriales</taxon>
        <taxon>Oscillospiraceae</taxon>
        <taxon>Anaerotruncus</taxon>
        <taxon>environmental samples</taxon>
    </lineage>
</organism>
<evidence type="ECO:0000313" key="2">
    <source>
        <dbReference type="EMBL" id="SCJ88139.1"/>
    </source>
</evidence>
<proteinExistence type="predicted"/>
<dbReference type="PROSITE" id="PS51186">
    <property type="entry name" value="GNAT"/>
    <property type="match status" value="1"/>
</dbReference>
<dbReference type="AlphaFoldDB" id="A0A1C6K1F7"/>
<gene>
    <name evidence="2" type="ORF">SAMEA3545359_02533</name>
</gene>
<name>A0A1C6K1F7_9FIRM</name>
<reference evidence="2" key="1">
    <citation type="submission" date="2015-09" db="EMBL/GenBank/DDBJ databases">
        <authorList>
            <consortium name="Pathogen Informatics"/>
        </authorList>
    </citation>
    <scope>NUCLEOTIDE SEQUENCE</scope>
    <source>
        <strain evidence="2">2789STDY5834896</strain>
    </source>
</reference>
<evidence type="ECO:0000259" key="1">
    <source>
        <dbReference type="PROSITE" id="PS51186"/>
    </source>
</evidence>
<dbReference type="Gene3D" id="3.40.630.30">
    <property type="match status" value="1"/>
</dbReference>
<dbReference type="CDD" id="cd04301">
    <property type="entry name" value="NAT_SF"/>
    <property type="match status" value="1"/>
</dbReference>
<dbReference type="InterPro" id="IPR016181">
    <property type="entry name" value="Acyl_CoA_acyltransferase"/>
</dbReference>
<sequence length="218" mass="24076">MDGGFALRPTRPRDWRQTEVVVREAFWNTYQPGCCEHLLLHRLRQSSAYLPALDLVAVDRDGQIVGHIAYTRSQIAGAHGSTAVATFGPISVLPGWQRQGVGRALIRRTEALAAGMGYRGIVITGDDAIYSRLGYQVSKVFGIAMADGRYHAALLARELVPGGLSGVRGRFIQAPVFDQPIEPRQLQDFDAAFAPKKKAVTPTQQRYQQNLSRYLPDD</sequence>
<keyword evidence="2" id="KW-0808">Transferase</keyword>
<protein>
    <submittedName>
        <fullName evidence="2">Predicted acetyltransferase</fullName>
    </submittedName>
</protein>
<dbReference type="Pfam" id="PF13508">
    <property type="entry name" value="Acetyltransf_7"/>
    <property type="match status" value="1"/>
</dbReference>
<feature type="domain" description="N-acetyltransferase" evidence="1">
    <location>
        <begin position="5"/>
        <end position="161"/>
    </location>
</feature>
<accession>A0A1C6K1F7</accession>